<protein>
    <submittedName>
        <fullName evidence="1">Uncharacterized protein</fullName>
    </submittedName>
</protein>
<keyword evidence="2" id="KW-1185">Reference proteome</keyword>
<proteinExistence type="predicted"/>
<dbReference type="EMBL" id="CASHSV030000001">
    <property type="protein sequence ID" value="CAJ2629542.1"/>
    <property type="molecule type" value="Genomic_DNA"/>
</dbReference>
<name>A0ACB0IBV7_TRIPR</name>
<accession>A0ACB0IBV7</accession>
<organism evidence="1 2">
    <name type="scientific">Trifolium pratense</name>
    <name type="common">Red clover</name>
    <dbReference type="NCBI Taxonomy" id="57577"/>
    <lineage>
        <taxon>Eukaryota</taxon>
        <taxon>Viridiplantae</taxon>
        <taxon>Streptophyta</taxon>
        <taxon>Embryophyta</taxon>
        <taxon>Tracheophyta</taxon>
        <taxon>Spermatophyta</taxon>
        <taxon>Magnoliopsida</taxon>
        <taxon>eudicotyledons</taxon>
        <taxon>Gunneridae</taxon>
        <taxon>Pentapetalae</taxon>
        <taxon>rosids</taxon>
        <taxon>fabids</taxon>
        <taxon>Fabales</taxon>
        <taxon>Fabaceae</taxon>
        <taxon>Papilionoideae</taxon>
        <taxon>50 kb inversion clade</taxon>
        <taxon>NPAAA clade</taxon>
        <taxon>Hologalegina</taxon>
        <taxon>IRL clade</taxon>
        <taxon>Trifolieae</taxon>
        <taxon>Trifolium</taxon>
    </lineage>
</organism>
<reference evidence="1" key="1">
    <citation type="submission" date="2023-10" db="EMBL/GenBank/DDBJ databases">
        <authorList>
            <person name="Rodriguez Cubillos JULIANA M."/>
            <person name="De Vega J."/>
        </authorList>
    </citation>
    <scope>NUCLEOTIDE SEQUENCE</scope>
</reference>
<dbReference type="Proteomes" id="UP001177021">
    <property type="component" value="Unassembled WGS sequence"/>
</dbReference>
<gene>
    <name evidence="1" type="ORF">MILVUS5_LOCUS1500</name>
</gene>
<sequence length="535" mass="59677">MSEECGGNTIATSTTPLNWWYLQASNSLSSNWNDVNKHAWNNQINNPNSSSSCEDQDISVSSTSFTNASNHSSLTVESSRRVFVEPHAPPSSNDFMAEHASDNQLWSHVLSGVGSNGELHNNQEIGENFLDGLASKTMTNTMFDQPACDYLKKLDATNWEYTNGSTSFNTSFEKHLNGYSEALIENNERLTKLSNLVSTWSIAPPDPEVSSHFDTQTNNNMSNNLNNSSSNMDNHFESDPNCHFKQLPFGDSTSCTIGGVGNKMFPNFHDQDMNKVKQEFNHHASEVMQQGHVFGKSFNPNGYLDGFNNRLNSMGDSNNGKFYQGLPNISPCTKTFSDVISFNSRFGRPILGIHAQRPSMKYSNLSELKKQSLQTPSHMRNSNGRGEGTTREVKKKRSEESSEASLKKPKQDPSTTNSSSKVQAPKVKLADKITALQQIVSPFGKTDTASVLFEAIGYIKYLEEQVQLLSNPYLKANSHKDPRGSYFDRKDKEDAKMDLRSKGLCLVPTSCTPLVYRENTGPDYWTPAYRGCLYR</sequence>
<evidence type="ECO:0000313" key="2">
    <source>
        <dbReference type="Proteomes" id="UP001177021"/>
    </source>
</evidence>
<evidence type="ECO:0000313" key="1">
    <source>
        <dbReference type="EMBL" id="CAJ2629542.1"/>
    </source>
</evidence>
<comment type="caution">
    <text evidence="1">The sequence shown here is derived from an EMBL/GenBank/DDBJ whole genome shotgun (WGS) entry which is preliminary data.</text>
</comment>